<evidence type="ECO:0000256" key="5">
    <source>
        <dbReference type="ARBA" id="ARBA00013244"/>
    </source>
</evidence>
<dbReference type="GO" id="GO:0004144">
    <property type="term" value="F:diacylglycerol O-acyltransferase activity"/>
    <property type="evidence" value="ECO:0007669"/>
    <property type="project" value="UniProtKB-UniRule"/>
</dbReference>
<comment type="caution">
    <text evidence="17">The sequence shown here is derived from an EMBL/GenBank/DDBJ whole genome shotgun (WGS) entry which is preliminary data.</text>
</comment>
<proteinExistence type="inferred from homology"/>
<keyword evidence="8 16" id="KW-0812">Transmembrane</keyword>
<evidence type="ECO:0000256" key="7">
    <source>
        <dbReference type="ARBA" id="ARBA00022679"/>
    </source>
</evidence>
<keyword evidence="12 16" id="KW-0443">Lipid metabolism</keyword>
<keyword evidence="7" id="KW-0808">Transferase</keyword>
<evidence type="ECO:0000256" key="4">
    <source>
        <dbReference type="ARBA" id="ARBA00005420"/>
    </source>
</evidence>
<comment type="pathway">
    <text evidence="3">Lipid metabolism.</text>
</comment>
<keyword evidence="13 16" id="KW-0472">Membrane</keyword>
<keyword evidence="11 16" id="KW-1133">Transmembrane helix</keyword>
<dbReference type="UniPathway" id="UPA00282"/>
<evidence type="ECO:0000256" key="14">
    <source>
        <dbReference type="ARBA" id="ARBA00023315"/>
    </source>
</evidence>
<dbReference type="STRING" id="329046.A0A1Y2D036"/>
<comment type="function">
    <text evidence="16">Catalyzes the terminal and only committed step in triacylglycerol synthesis by using diacylglycerol and fatty acyl CoA as substrates.</text>
</comment>
<evidence type="ECO:0000256" key="6">
    <source>
        <dbReference type="ARBA" id="ARBA00022516"/>
    </source>
</evidence>
<evidence type="ECO:0000313" key="18">
    <source>
        <dbReference type="Proteomes" id="UP000193642"/>
    </source>
</evidence>
<name>A0A1Y2D036_9FUNG</name>
<dbReference type="PANTHER" id="PTHR12317:SF0">
    <property type="entry name" value="ACYLTRANSFERASE"/>
    <property type="match status" value="1"/>
</dbReference>
<evidence type="ECO:0000256" key="3">
    <source>
        <dbReference type="ARBA" id="ARBA00005189"/>
    </source>
</evidence>
<evidence type="ECO:0000256" key="8">
    <source>
        <dbReference type="ARBA" id="ARBA00022692"/>
    </source>
</evidence>
<evidence type="ECO:0000256" key="16">
    <source>
        <dbReference type="RuleBase" id="RU367023"/>
    </source>
</evidence>
<dbReference type="GO" id="GO:0005789">
    <property type="term" value="C:endoplasmic reticulum membrane"/>
    <property type="evidence" value="ECO:0007669"/>
    <property type="project" value="UniProtKB-SubCell"/>
</dbReference>
<evidence type="ECO:0000313" key="17">
    <source>
        <dbReference type="EMBL" id="ORY52641.1"/>
    </source>
</evidence>
<comment type="subcellular location">
    <subcellularLocation>
        <location evidence="1 16">Endoplasmic reticulum membrane</location>
        <topology evidence="1 16">Multi-pass membrane protein</topology>
    </subcellularLocation>
</comment>
<evidence type="ECO:0000256" key="2">
    <source>
        <dbReference type="ARBA" id="ARBA00004771"/>
    </source>
</evidence>
<comment type="pathway">
    <text evidence="2 16">Glycerolipid metabolism; triacylglycerol biosynthesis.</text>
</comment>
<keyword evidence="6 16" id="KW-0444">Lipid biosynthesis</keyword>
<accession>A0A1Y2D036</accession>
<evidence type="ECO:0000256" key="9">
    <source>
        <dbReference type="ARBA" id="ARBA00022798"/>
    </source>
</evidence>
<evidence type="ECO:0000256" key="12">
    <source>
        <dbReference type="ARBA" id="ARBA00023098"/>
    </source>
</evidence>
<comment type="catalytic activity">
    <reaction evidence="15 16">
        <text>an acyl-CoA + a 1,2-diacyl-sn-glycerol = a triacyl-sn-glycerol + CoA</text>
        <dbReference type="Rhea" id="RHEA:10868"/>
        <dbReference type="ChEBI" id="CHEBI:17815"/>
        <dbReference type="ChEBI" id="CHEBI:57287"/>
        <dbReference type="ChEBI" id="CHEBI:58342"/>
        <dbReference type="ChEBI" id="CHEBI:64615"/>
        <dbReference type="EC" id="2.3.1.20"/>
    </reaction>
</comment>
<keyword evidence="9" id="KW-0319">Glycerol metabolism</keyword>
<gene>
    <name evidence="17" type="ORF">BCR33DRAFT_711901</name>
</gene>
<evidence type="ECO:0000256" key="13">
    <source>
        <dbReference type="ARBA" id="ARBA00023136"/>
    </source>
</evidence>
<dbReference type="Pfam" id="PF03982">
    <property type="entry name" value="DAGAT"/>
    <property type="match status" value="1"/>
</dbReference>
<comment type="similarity">
    <text evidence="4 16">Belongs to the diacylglycerol acyltransferase family.</text>
</comment>
<keyword evidence="14 16" id="KW-0012">Acyltransferase</keyword>
<keyword evidence="10 16" id="KW-0256">Endoplasmic reticulum</keyword>
<dbReference type="OrthoDB" id="264532at2759"/>
<evidence type="ECO:0000256" key="11">
    <source>
        <dbReference type="ARBA" id="ARBA00022989"/>
    </source>
</evidence>
<dbReference type="GO" id="GO:0006071">
    <property type="term" value="P:glycerol metabolic process"/>
    <property type="evidence" value="ECO:0007669"/>
    <property type="project" value="UniProtKB-UniRule"/>
</dbReference>
<dbReference type="AlphaFoldDB" id="A0A1Y2D036"/>
<evidence type="ECO:0000256" key="1">
    <source>
        <dbReference type="ARBA" id="ARBA00004477"/>
    </source>
</evidence>
<comment type="caution">
    <text evidence="16">Lacks conserved residue(s) required for the propagation of feature annotation.</text>
</comment>
<dbReference type="InterPro" id="IPR007130">
    <property type="entry name" value="DAGAT"/>
</dbReference>
<reference evidence="17 18" key="1">
    <citation type="submission" date="2016-07" db="EMBL/GenBank/DDBJ databases">
        <title>Pervasive Adenine N6-methylation of Active Genes in Fungi.</title>
        <authorList>
            <consortium name="DOE Joint Genome Institute"/>
            <person name="Mondo S.J."/>
            <person name="Dannebaum R.O."/>
            <person name="Kuo R.C."/>
            <person name="Labutti K."/>
            <person name="Haridas S."/>
            <person name="Kuo A."/>
            <person name="Salamov A."/>
            <person name="Ahrendt S.R."/>
            <person name="Lipzen A."/>
            <person name="Sullivan W."/>
            <person name="Andreopoulos W.B."/>
            <person name="Clum A."/>
            <person name="Lindquist E."/>
            <person name="Daum C."/>
            <person name="Ramamoorthy G.K."/>
            <person name="Gryganskyi A."/>
            <person name="Culley D."/>
            <person name="Magnuson J.K."/>
            <person name="James T.Y."/>
            <person name="O'Malley M.A."/>
            <person name="Stajich J.E."/>
            <person name="Spatafora J.W."/>
            <person name="Visel A."/>
            <person name="Grigoriev I.V."/>
        </authorList>
    </citation>
    <scope>NUCLEOTIDE SEQUENCE [LARGE SCALE GENOMIC DNA]</scope>
    <source>
        <strain evidence="17 18">JEL800</strain>
    </source>
</reference>
<dbReference type="Proteomes" id="UP000193642">
    <property type="component" value="Unassembled WGS sequence"/>
</dbReference>
<keyword evidence="18" id="KW-1185">Reference proteome</keyword>
<dbReference type="EC" id="2.3.1.20" evidence="5 16"/>
<organism evidence="17 18">
    <name type="scientific">Rhizoclosmatium globosum</name>
    <dbReference type="NCBI Taxonomy" id="329046"/>
    <lineage>
        <taxon>Eukaryota</taxon>
        <taxon>Fungi</taxon>
        <taxon>Fungi incertae sedis</taxon>
        <taxon>Chytridiomycota</taxon>
        <taxon>Chytridiomycota incertae sedis</taxon>
        <taxon>Chytridiomycetes</taxon>
        <taxon>Chytridiales</taxon>
        <taxon>Chytriomycetaceae</taxon>
        <taxon>Rhizoclosmatium</taxon>
    </lineage>
</organism>
<protein>
    <recommendedName>
        <fullName evidence="5 16">Diacylglycerol O-acyltransferase</fullName>
        <ecNumber evidence="5 16">2.3.1.20</ecNumber>
    </recommendedName>
</protein>
<feature type="transmembrane region" description="Helical" evidence="16">
    <location>
        <begin position="26"/>
        <end position="51"/>
    </location>
</feature>
<sequence>MEAFDSDGESDATLLPSPNIPDAASVFAFVFLVWLLMIAAPVSVFVGALLFPKAALPPLVAYVIWLAVDWRAPIDGGWDKCHVLGNESHGWNIWHHFRSYFSASLVKSVHLPADRNYIFGGHPHGHFPGIRVSTATLPINFYLPREALKSVLEDRVNHSESTRNRLARPEIKTKTTKETSRALYVAIGGPKNSFSWNQDNGLGPPETKRIHSPCLTTGASLVPVLTFGETDYVNRVDTPFTRALSNCTQRLAKFAVPVMEGRWGTLFPRRARLVTVVGEPLHLDQVVENPTLEEVDALHKRYLESLQALYDKHKDEYFEHRVRDMTFAA</sequence>
<dbReference type="PANTHER" id="PTHR12317">
    <property type="entry name" value="DIACYLGLYCEROL O-ACYLTRANSFERASE"/>
    <property type="match status" value="1"/>
</dbReference>
<dbReference type="GO" id="GO:0019432">
    <property type="term" value="P:triglyceride biosynthetic process"/>
    <property type="evidence" value="ECO:0007669"/>
    <property type="project" value="UniProtKB-UniRule"/>
</dbReference>
<dbReference type="EMBL" id="MCGO01000003">
    <property type="protein sequence ID" value="ORY52641.1"/>
    <property type="molecule type" value="Genomic_DNA"/>
</dbReference>
<evidence type="ECO:0000256" key="15">
    <source>
        <dbReference type="ARBA" id="ARBA00048109"/>
    </source>
</evidence>
<evidence type="ECO:0000256" key="10">
    <source>
        <dbReference type="ARBA" id="ARBA00022824"/>
    </source>
</evidence>